<evidence type="ECO:0000313" key="2">
    <source>
        <dbReference type="EMBL" id="MBD3862142.1"/>
    </source>
</evidence>
<proteinExistence type="predicted"/>
<keyword evidence="3" id="KW-1185">Reference proteome</keyword>
<evidence type="ECO:0000313" key="3">
    <source>
        <dbReference type="Proteomes" id="UP000627521"/>
    </source>
</evidence>
<dbReference type="PANTHER" id="PTHR43610:SF1">
    <property type="entry name" value="N-ACETYLTRANSFERASE DOMAIN-CONTAINING PROTEIN"/>
    <property type="match status" value="1"/>
</dbReference>
<dbReference type="Proteomes" id="UP000627521">
    <property type="component" value="Unassembled WGS sequence"/>
</dbReference>
<dbReference type="EMBL" id="JACXXH010000001">
    <property type="protein sequence ID" value="MBD3862142.1"/>
    <property type="molecule type" value="Genomic_DNA"/>
</dbReference>
<dbReference type="PANTHER" id="PTHR43610">
    <property type="entry name" value="BLL6696 PROTEIN"/>
    <property type="match status" value="1"/>
</dbReference>
<dbReference type="Gene3D" id="3.40.630.30">
    <property type="match status" value="1"/>
</dbReference>
<dbReference type="Pfam" id="PF13302">
    <property type="entry name" value="Acetyltransf_3"/>
    <property type="match status" value="1"/>
</dbReference>
<sequence length="190" mass="21960">MTAPTLENNRVKLIPLDLSNYKQLITIAKETDLIYYSPNTISTPETLRDYVQTAVDGFYNNTTLPFIVYDKQLQAFAGSTRFGLVNHKNKVLHIGWTWIGHDFQGTGLNSHMKFLMLQYAFETLKFEKVEFRIDERNKKSRKAVEKLGATLEGILRQDTVMSDGFRRSTCCYGILKSEWPAIKSNTFKRF</sequence>
<accession>A0ABR8LPJ9</accession>
<evidence type="ECO:0000259" key="1">
    <source>
        <dbReference type="PROSITE" id="PS51186"/>
    </source>
</evidence>
<protein>
    <submittedName>
        <fullName evidence="2">GNAT family N-acetyltransferase</fullName>
    </submittedName>
</protein>
<dbReference type="RefSeq" id="WP_191098799.1">
    <property type="nucleotide sequence ID" value="NZ_JACXXF010000001.1"/>
</dbReference>
<dbReference type="SUPFAM" id="SSF55729">
    <property type="entry name" value="Acyl-CoA N-acyltransferases (Nat)"/>
    <property type="match status" value="1"/>
</dbReference>
<name>A0ABR8LPJ9_9FLAO</name>
<gene>
    <name evidence="2" type="ORF">IEG06_01670</name>
</gene>
<reference evidence="2 3" key="1">
    <citation type="submission" date="2020-09" db="EMBL/GenBank/DDBJ databases">
        <title>Bacillus nautilus sp. nov., Chryseoglobus crepusculi sp. nov, and Psychrobacter noctis sp. nov., isolated from deep-sea sponges from the equatorial Atlantic.</title>
        <authorList>
            <person name="Stennett H.L."/>
            <person name="Williams S.E."/>
        </authorList>
    </citation>
    <scope>NUCLEOTIDE SEQUENCE [LARGE SCALE GENOMIC DNA]</scope>
    <source>
        <strain evidence="2 3">28M-24</strain>
    </source>
</reference>
<dbReference type="PROSITE" id="PS51186">
    <property type="entry name" value="GNAT"/>
    <property type="match status" value="1"/>
</dbReference>
<dbReference type="InterPro" id="IPR000182">
    <property type="entry name" value="GNAT_dom"/>
</dbReference>
<comment type="caution">
    <text evidence="2">The sequence shown here is derived from an EMBL/GenBank/DDBJ whole genome shotgun (WGS) entry which is preliminary data.</text>
</comment>
<organism evidence="2 3">
    <name type="scientific">Olleya marilimosa</name>
    <dbReference type="NCBI Taxonomy" id="272164"/>
    <lineage>
        <taxon>Bacteria</taxon>
        <taxon>Pseudomonadati</taxon>
        <taxon>Bacteroidota</taxon>
        <taxon>Flavobacteriia</taxon>
        <taxon>Flavobacteriales</taxon>
        <taxon>Flavobacteriaceae</taxon>
    </lineage>
</organism>
<dbReference type="InterPro" id="IPR016181">
    <property type="entry name" value="Acyl_CoA_acyltransferase"/>
</dbReference>
<feature type="domain" description="N-acetyltransferase" evidence="1">
    <location>
        <begin position="11"/>
        <end position="166"/>
    </location>
</feature>